<sequence length="222" mass="26236">MEKIKYIMIKALLLLFFFGFIGQTIAQNSKDMINDMYKVNLNNIYHYINNNNLAVCAKNYKFIGVYRETNENVFSTFVISIFSGNYDIINERKILKSKIYYIAGLTECSDKEFNDTSSTTTKFYIDLGNNLKVKYYNFNGSVCYNNRNLIHTQATDILNPKHMNAMYKSIDVVYDNIYFPEAYGLDYNYEYNKDLNFTELAKRSIESLYKDFHKIETEYKEL</sequence>
<organism evidence="1 2">
    <name type="scientific">Flammeovirga pectinis</name>
    <dbReference type="NCBI Taxonomy" id="2494373"/>
    <lineage>
        <taxon>Bacteria</taxon>
        <taxon>Pseudomonadati</taxon>
        <taxon>Bacteroidota</taxon>
        <taxon>Cytophagia</taxon>
        <taxon>Cytophagales</taxon>
        <taxon>Flammeovirgaceae</taxon>
        <taxon>Flammeovirga</taxon>
    </lineage>
</organism>
<proteinExistence type="predicted"/>
<dbReference type="RefSeq" id="WP_126618728.1">
    <property type="nucleotide sequence ID" value="NZ_CP034563.1"/>
</dbReference>
<gene>
    <name evidence="1" type="ORF">EI427_21140</name>
</gene>
<reference evidence="1 2" key="1">
    <citation type="submission" date="2018-12" db="EMBL/GenBank/DDBJ databases">
        <title>Flammeovirga pectinis sp. nov., isolated from the gut of the Korean scallop, Patinopecten yessoensis.</title>
        <authorList>
            <person name="Bae J.-W."/>
            <person name="Jeong Y.-S."/>
            <person name="Kang W."/>
        </authorList>
    </citation>
    <scope>NUCLEOTIDE SEQUENCE [LARGE SCALE GENOMIC DNA]</scope>
    <source>
        <strain evidence="1 2">L12M1</strain>
    </source>
</reference>
<dbReference type="AlphaFoldDB" id="A0A3S9P9H7"/>
<name>A0A3S9P9H7_9BACT</name>
<protein>
    <submittedName>
        <fullName evidence="1">Uncharacterized protein</fullName>
    </submittedName>
</protein>
<keyword evidence="2" id="KW-1185">Reference proteome</keyword>
<evidence type="ECO:0000313" key="2">
    <source>
        <dbReference type="Proteomes" id="UP000267268"/>
    </source>
</evidence>
<accession>A0A3S9P9H7</accession>
<dbReference type="EMBL" id="CP034563">
    <property type="protein sequence ID" value="AZQ64732.1"/>
    <property type="molecule type" value="Genomic_DNA"/>
</dbReference>
<evidence type="ECO:0000313" key="1">
    <source>
        <dbReference type="EMBL" id="AZQ64732.1"/>
    </source>
</evidence>
<dbReference type="Proteomes" id="UP000267268">
    <property type="component" value="Chromosome 2"/>
</dbReference>
<dbReference type="KEGG" id="fll:EI427_21140"/>